<sequence>MTDLATYRLTIANRHGEPGERTETLTGTLAAVERRAGAMWNDHPAVVMPDRGWTLRVRKVLAPVGGRRQREKLSRILFQIG</sequence>
<proteinExistence type="predicted"/>
<gene>
    <name evidence="1" type="ORF">MARCHEWKA_01320</name>
</gene>
<dbReference type="EMBL" id="ON529851">
    <property type="protein sequence ID" value="UTC28645.1"/>
    <property type="molecule type" value="Genomic_DNA"/>
</dbReference>
<reference evidence="1" key="1">
    <citation type="submission" date="2022-04" db="EMBL/GenBank/DDBJ databases">
        <authorList>
            <person name="Friedrich I."/>
            <person name="Schneider D."/>
            <person name="Poehlein A."/>
            <person name="Hertel R."/>
            <person name="Daniel R."/>
        </authorList>
    </citation>
    <scope>NUCLEOTIDE SEQUENCE</scope>
</reference>
<keyword evidence="2" id="KW-1185">Reference proteome</keyword>
<protein>
    <submittedName>
        <fullName evidence="1">Uncharacterized protein</fullName>
    </submittedName>
</protein>
<dbReference type="Proteomes" id="UP001056634">
    <property type="component" value="Segment"/>
</dbReference>
<organism evidence="1 2">
    <name type="scientific">Brevundimonas phage vB_BpoS-Marchewka</name>
    <dbReference type="NCBI Taxonomy" id="2948604"/>
    <lineage>
        <taxon>Viruses</taxon>
        <taxon>Duplodnaviria</taxon>
        <taxon>Heunggongvirae</taxon>
        <taxon>Uroviricota</taxon>
        <taxon>Caudoviricetes</taxon>
        <taxon>Jeanschmidtviridae</taxon>
        <taxon>Marchewkavirus</taxon>
        <taxon>Marchewkavirus marchewka</taxon>
    </lineage>
</organism>
<evidence type="ECO:0000313" key="2">
    <source>
        <dbReference type="Proteomes" id="UP001056634"/>
    </source>
</evidence>
<accession>A0A9E7N4B0</accession>
<evidence type="ECO:0000313" key="1">
    <source>
        <dbReference type="EMBL" id="UTC28645.1"/>
    </source>
</evidence>
<name>A0A9E7N4B0_9CAUD</name>